<dbReference type="SUPFAM" id="SSF54523">
    <property type="entry name" value="Pili subunits"/>
    <property type="match status" value="1"/>
</dbReference>
<evidence type="ECO:0000259" key="12">
    <source>
        <dbReference type="Pfam" id="PF12019"/>
    </source>
</evidence>
<keyword evidence="3" id="KW-1003">Cell membrane</keyword>
<comment type="subcellular location">
    <subcellularLocation>
        <location evidence="1">Cell inner membrane</location>
        <topology evidence="1">Single-pass membrane protein</topology>
    </subcellularLocation>
</comment>
<evidence type="ECO:0000256" key="6">
    <source>
        <dbReference type="ARBA" id="ARBA00022692"/>
    </source>
</evidence>
<dbReference type="Gene3D" id="3.55.40.10">
    <property type="entry name" value="minor pseudopilin epsh domain"/>
    <property type="match status" value="1"/>
</dbReference>
<name>A0A4Y9VUD0_9PROT</name>
<evidence type="ECO:0000256" key="3">
    <source>
        <dbReference type="ARBA" id="ARBA00022475"/>
    </source>
</evidence>
<dbReference type="AlphaFoldDB" id="A0A4Y9VUD0"/>
<dbReference type="InterPro" id="IPR012902">
    <property type="entry name" value="N_methyl_site"/>
</dbReference>
<keyword evidence="7 11" id="KW-1133">Transmembrane helix</keyword>
<keyword evidence="4" id="KW-0488">Methylation</keyword>
<dbReference type="GO" id="GO:0015628">
    <property type="term" value="P:protein secretion by the type II secretion system"/>
    <property type="evidence" value="ECO:0007669"/>
    <property type="project" value="InterPro"/>
</dbReference>
<dbReference type="OrthoDB" id="5956286at2"/>
<dbReference type="EMBL" id="PQVH01000005">
    <property type="protein sequence ID" value="TFW72693.1"/>
    <property type="molecule type" value="Genomic_DNA"/>
</dbReference>
<dbReference type="Proteomes" id="UP000297706">
    <property type="component" value="Unassembled WGS sequence"/>
</dbReference>
<evidence type="ECO:0000256" key="10">
    <source>
        <dbReference type="ARBA" id="ARBA00030775"/>
    </source>
</evidence>
<evidence type="ECO:0000256" key="8">
    <source>
        <dbReference type="ARBA" id="ARBA00023136"/>
    </source>
</evidence>
<keyword evidence="5" id="KW-0997">Cell inner membrane</keyword>
<feature type="domain" description="General secretion pathway GspH" evidence="12">
    <location>
        <begin position="48"/>
        <end position="165"/>
    </location>
</feature>
<evidence type="ECO:0000256" key="1">
    <source>
        <dbReference type="ARBA" id="ARBA00004377"/>
    </source>
</evidence>
<reference evidence="13 14" key="1">
    <citation type="submission" date="2018-02" db="EMBL/GenBank/DDBJ databases">
        <title>A novel lanthanide dependent methylotroph, Methylotenera sp. La3113.</title>
        <authorList>
            <person name="Lv H."/>
            <person name="Tani A."/>
        </authorList>
    </citation>
    <scope>NUCLEOTIDE SEQUENCE [LARGE SCALE GENOMIC DNA]</scope>
    <source>
        <strain evidence="13 14">La3113</strain>
    </source>
</reference>
<dbReference type="Pfam" id="PF12019">
    <property type="entry name" value="GspH"/>
    <property type="match status" value="1"/>
</dbReference>
<dbReference type="InterPro" id="IPR022346">
    <property type="entry name" value="T2SS_GspH"/>
</dbReference>
<organism evidence="13 14">
    <name type="scientific">Methylotenera oryzisoli</name>
    <dbReference type="NCBI Taxonomy" id="2080758"/>
    <lineage>
        <taxon>Bacteria</taxon>
        <taxon>Pseudomonadati</taxon>
        <taxon>Pseudomonadota</taxon>
        <taxon>Betaproteobacteria</taxon>
        <taxon>Nitrosomonadales</taxon>
        <taxon>Methylophilaceae</taxon>
        <taxon>Methylotenera</taxon>
    </lineage>
</organism>
<comment type="similarity">
    <text evidence="9">Belongs to the GSP H family.</text>
</comment>
<sequence>MLVSAPIRNTLGYSLIELMVGIALIAVLAGLGATSYRDWIENTRIRSAAESIQNGLQVARAEAVKRNAQVQFVFTGNSAWTVGCVVAVGDADGDGADDCPATIKSRNQNEGSTANITVLTTPAAQTSVVFSNLGATTGASFTSVDINSTAVSGSRALRITVGVGGNIRMCDPAVAQSSDDSRKC</sequence>
<dbReference type="NCBIfam" id="TIGR02532">
    <property type="entry name" value="IV_pilin_GFxxxE"/>
    <property type="match status" value="1"/>
</dbReference>
<dbReference type="Pfam" id="PF07963">
    <property type="entry name" value="N_methyl"/>
    <property type="match status" value="1"/>
</dbReference>
<evidence type="ECO:0000313" key="14">
    <source>
        <dbReference type="Proteomes" id="UP000297706"/>
    </source>
</evidence>
<comment type="caution">
    <text evidence="13">The sequence shown here is derived from an EMBL/GenBank/DDBJ whole genome shotgun (WGS) entry which is preliminary data.</text>
</comment>
<evidence type="ECO:0000256" key="7">
    <source>
        <dbReference type="ARBA" id="ARBA00022989"/>
    </source>
</evidence>
<keyword evidence="14" id="KW-1185">Reference proteome</keyword>
<evidence type="ECO:0000256" key="9">
    <source>
        <dbReference type="ARBA" id="ARBA00025772"/>
    </source>
</evidence>
<evidence type="ECO:0000313" key="13">
    <source>
        <dbReference type="EMBL" id="TFW72693.1"/>
    </source>
</evidence>
<gene>
    <name evidence="13" type="ORF">C3Y98_03120</name>
</gene>
<keyword evidence="8 11" id="KW-0472">Membrane</keyword>
<dbReference type="GO" id="GO:0005886">
    <property type="term" value="C:plasma membrane"/>
    <property type="evidence" value="ECO:0007669"/>
    <property type="project" value="UniProtKB-SubCell"/>
</dbReference>
<dbReference type="InterPro" id="IPR045584">
    <property type="entry name" value="Pilin-like"/>
</dbReference>
<evidence type="ECO:0000256" key="11">
    <source>
        <dbReference type="SAM" id="Phobius"/>
    </source>
</evidence>
<keyword evidence="6 11" id="KW-0812">Transmembrane</keyword>
<proteinExistence type="inferred from homology"/>
<dbReference type="GO" id="GO:0015627">
    <property type="term" value="C:type II protein secretion system complex"/>
    <property type="evidence" value="ECO:0007669"/>
    <property type="project" value="InterPro"/>
</dbReference>
<accession>A0A4Y9VUD0</accession>
<evidence type="ECO:0000256" key="5">
    <source>
        <dbReference type="ARBA" id="ARBA00022519"/>
    </source>
</evidence>
<protein>
    <recommendedName>
        <fullName evidence="2">Type II secretion system protein H</fullName>
    </recommendedName>
    <alternativeName>
        <fullName evidence="10">General secretion pathway protein H</fullName>
    </alternativeName>
</protein>
<dbReference type="RefSeq" id="WP_135276720.1">
    <property type="nucleotide sequence ID" value="NZ_PQVH01000005.1"/>
</dbReference>
<evidence type="ECO:0000256" key="4">
    <source>
        <dbReference type="ARBA" id="ARBA00022481"/>
    </source>
</evidence>
<evidence type="ECO:0000256" key="2">
    <source>
        <dbReference type="ARBA" id="ARBA00021549"/>
    </source>
</evidence>
<feature type="transmembrane region" description="Helical" evidence="11">
    <location>
        <begin position="12"/>
        <end position="36"/>
    </location>
</feature>